<dbReference type="InterPro" id="IPR046848">
    <property type="entry name" value="E_motif"/>
</dbReference>
<dbReference type="OrthoDB" id="185373at2759"/>
<dbReference type="Pfam" id="PF01535">
    <property type="entry name" value="PPR"/>
    <property type="match status" value="3"/>
</dbReference>
<dbReference type="GO" id="GO:0003723">
    <property type="term" value="F:RNA binding"/>
    <property type="evidence" value="ECO:0007669"/>
    <property type="project" value="InterPro"/>
</dbReference>
<evidence type="ECO:0000259" key="4">
    <source>
        <dbReference type="Pfam" id="PF14432"/>
    </source>
</evidence>
<dbReference type="PROSITE" id="PS51375">
    <property type="entry name" value="PPR"/>
    <property type="match status" value="3"/>
</dbReference>
<dbReference type="PANTHER" id="PTHR47926">
    <property type="entry name" value="PENTATRICOPEPTIDE REPEAT-CONTAINING PROTEIN"/>
    <property type="match status" value="1"/>
</dbReference>
<dbReference type="EMBL" id="SWLB01000022">
    <property type="protein sequence ID" value="KAF3324028.1"/>
    <property type="molecule type" value="Genomic_DNA"/>
</dbReference>
<keyword evidence="6" id="KW-1185">Reference proteome</keyword>
<dbReference type="Gene3D" id="1.25.40.10">
    <property type="entry name" value="Tetratricopeptide repeat domain"/>
    <property type="match status" value="4"/>
</dbReference>
<name>A0A833VII5_9POAL</name>
<sequence length="634" mass="70942">MSHALFSAATAITTTAPFTSTSSPHLPPSSLKPGQAYRLLSECTTARRLLEIHAAVLRSGIDHRTIVNFRLQKLYASFGCLEKTLILFRQTPDPNVFFWTNAIHAHACQGIRFTALLLFVEMLSSDATPNGFTLSSALKACRLYLGKAVHGYAIKQSLHKGPYVATALLDMYARGGDVEAARFLFDKMPEQRIVSVTAMITCYAKQGDLVQARQLFDSTSERDSVCWNAMMDGYTQYGKPNEAVILFRQMLKSNTRPNVVTIVIVLSAIAQLGCASSGKWVHSFIKNKHNRIELNRRVGTALIDMYYKCGNLEDACLVFNEIKEKDIVVWNSMIAGYAMHGQSQKALELFDMLRFNGLWPTYITFIGVLNACSHAGLVEQGRRFFHLMEKEYQMEPKIEHYGCMVDLLGRAGLIEEAYDLIQDMKKIEPDAVMWSSILSSCRLHNNMSLGEQIANHVVSKGIANSGTYVLLSNIYAAVGNWENVNWVRQLMKESAVEKEPGCSAIELGNKVFEFVVGDRSHTKSKEIYAMLDELGALIKAHGYVPNTDLVLHDLEEAEKEKALAVHSERLAVAFGLISTKPGTEIKIVKNLRVCVDCHNAFKLIAKVTRRKIVVRDRSRFHHFSEGACSCGDYW</sequence>
<dbReference type="FunFam" id="1.25.40.10:FF:000184">
    <property type="entry name" value="Pentatricopeptide repeat-containing protein, chloroplastic"/>
    <property type="match status" value="1"/>
</dbReference>
<feature type="domain" description="DYW" evidence="4">
    <location>
        <begin position="542"/>
        <end position="634"/>
    </location>
</feature>
<dbReference type="InterPro" id="IPR011990">
    <property type="entry name" value="TPR-like_helical_dom_sf"/>
</dbReference>
<keyword evidence="2" id="KW-0809">Transit peptide</keyword>
<gene>
    <name evidence="5" type="ORF">FCM35_KLT11495</name>
</gene>
<dbReference type="Pfam" id="PF14432">
    <property type="entry name" value="DYW_deaminase"/>
    <property type="match status" value="1"/>
</dbReference>
<evidence type="ECO:0000256" key="1">
    <source>
        <dbReference type="ARBA" id="ARBA00022737"/>
    </source>
</evidence>
<protein>
    <submittedName>
        <fullName evidence="5">Pentatricopeptide repeat-containing protein</fullName>
    </submittedName>
</protein>
<dbReference type="InterPro" id="IPR046849">
    <property type="entry name" value="E2_motif"/>
</dbReference>
<dbReference type="Pfam" id="PF13041">
    <property type="entry name" value="PPR_2"/>
    <property type="match status" value="2"/>
</dbReference>
<reference evidence="5" key="1">
    <citation type="submission" date="2020-01" db="EMBL/GenBank/DDBJ databases">
        <title>Genome sequence of Kobresia littledalei, the first chromosome-level genome in the family Cyperaceae.</title>
        <authorList>
            <person name="Qu G."/>
        </authorList>
    </citation>
    <scope>NUCLEOTIDE SEQUENCE</scope>
    <source>
        <strain evidence="5">C.B.Clarke</strain>
        <tissue evidence="5">Leaf</tissue>
    </source>
</reference>
<feature type="repeat" description="PPR" evidence="3">
    <location>
        <begin position="326"/>
        <end position="360"/>
    </location>
</feature>
<proteinExistence type="predicted"/>
<dbReference type="Proteomes" id="UP000623129">
    <property type="component" value="Unassembled WGS sequence"/>
</dbReference>
<accession>A0A833VII5</accession>
<dbReference type="InterPro" id="IPR032867">
    <property type="entry name" value="DYW_dom"/>
</dbReference>
<feature type="repeat" description="PPR" evidence="3">
    <location>
        <begin position="161"/>
        <end position="195"/>
    </location>
</feature>
<dbReference type="PANTHER" id="PTHR47926:SF456">
    <property type="entry name" value="PENTATRICOPEPTIDE REPEAT-CONTAINING PROTEIN ELI1, CHLOROPLASTIC"/>
    <property type="match status" value="1"/>
</dbReference>
<dbReference type="AlphaFoldDB" id="A0A833VII5"/>
<feature type="repeat" description="PPR" evidence="3">
    <location>
        <begin position="223"/>
        <end position="257"/>
    </location>
</feature>
<dbReference type="InterPro" id="IPR002885">
    <property type="entry name" value="PPR_rpt"/>
</dbReference>
<dbReference type="GO" id="GO:0009451">
    <property type="term" value="P:RNA modification"/>
    <property type="evidence" value="ECO:0007669"/>
    <property type="project" value="InterPro"/>
</dbReference>
<dbReference type="SUPFAM" id="SSF48452">
    <property type="entry name" value="TPR-like"/>
    <property type="match status" value="1"/>
</dbReference>
<comment type="caution">
    <text evidence="5">The sequence shown here is derived from an EMBL/GenBank/DDBJ whole genome shotgun (WGS) entry which is preliminary data.</text>
</comment>
<organism evidence="5 6">
    <name type="scientific">Carex littledalei</name>
    <dbReference type="NCBI Taxonomy" id="544730"/>
    <lineage>
        <taxon>Eukaryota</taxon>
        <taxon>Viridiplantae</taxon>
        <taxon>Streptophyta</taxon>
        <taxon>Embryophyta</taxon>
        <taxon>Tracheophyta</taxon>
        <taxon>Spermatophyta</taxon>
        <taxon>Magnoliopsida</taxon>
        <taxon>Liliopsida</taxon>
        <taxon>Poales</taxon>
        <taxon>Cyperaceae</taxon>
        <taxon>Cyperoideae</taxon>
        <taxon>Cariceae</taxon>
        <taxon>Carex</taxon>
        <taxon>Carex subgen. Euthyceras</taxon>
    </lineage>
</organism>
<evidence type="ECO:0000256" key="3">
    <source>
        <dbReference type="PROSITE-ProRule" id="PRU00708"/>
    </source>
</evidence>
<evidence type="ECO:0000313" key="6">
    <source>
        <dbReference type="Proteomes" id="UP000623129"/>
    </source>
</evidence>
<dbReference type="FunFam" id="1.25.40.10:FF:000348">
    <property type="entry name" value="Pentatricopeptide repeat-containing protein chloroplastic"/>
    <property type="match status" value="1"/>
</dbReference>
<evidence type="ECO:0000313" key="5">
    <source>
        <dbReference type="EMBL" id="KAF3324028.1"/>
    </source>
</evidence>
<dbReference type="Pfam" id="PF20430">
    <property type="entry name" value="Eplus_motif"/>
    <property type="match status" value="1"/>
</dbReference>
<dbReference type="NCBIfam" id="TIGR00756">
    <property type="entry name" value="PPR"/>
    <property type="match status" value="6"/>
</dbReference>
<dbReference type="Pfam" id="PF20431">
    <property type="entry name" value="E_motif"/>
    <property type="match status" value="1"/>
</dbReference>
<dbReference type="GO" id="GO:0008270">
    <property type="term" value="F:zinc ion binding"/>
    <property type="evidence" value="ECO:0007669"/>
    <property type="project" value="InterPro"/>
</dbReference>
<keyword evidence="1" id="KW-0677">Repeat</keyword>
<evidence type="ECO:0000256" key="2">
    <source>
        <dbReference type="ARBA" id="ARBA00022946"/>
    </source>
</evidence>
<dbReference type="InterPro" id="IPR046960">
    <property type="entry name" value="PPR_At4g14850-like_plant"/>
</dbReference>